<dbReference type="GO" id="GO:0003677">
    <property type="term" value="F:DNA binding"/>
    <property type="evidence" value="ECO:0007669"/>
    <property type="project" value="UniProtKB-KW"/>
</dbReference>
<keyword evidence="2 5" id="KW-0238">DNA-binding</keyword>
<dbReference type="Gene3D" id="1.10.10.10">
    <property type="entry name" value="Winged helix-like DNA-binding domain superfamily/Winged helix DNA-binding domain"/>
    <property type="match status" value="1"/>
</dbReference>
<protein>
    <submittedName>
        <fullName evidence="5">DNA-binding MarR family transcriptional regulator</fullName>
    </submittedName>
</protein>
<feature type="domain" description="HTH marR-type" evidence="4">
    <location>
        <begin position="3"/>
        <end position="139"/>
    </location>
</feature>
<keyword evidence="6" id="KW-1185">Reference proteome</keyword>
<organism evidence="5 6">
    <name type="scientific">Metabacillus niabensis</name>
    <dbReference type="NCBI Taxonomy" id="324854"/>
    <lineage>
        <taxon>Bacteria</taxon>
        <taxon>Bacillati</taxon>
        <taxon>Bacillota</taxon>
        <taxon>Bacilli</taxon>
        <taxon>Bacillales</taxon>
        <taxon>Bacillaceae</taxon>
        <taxon>Metabacillus</taxon>
    </lineage>
</organism>
<dbReference type="SMART" id="SM00347">
    <property type="entry name" value="HTH_MARR"/>
    <property type="match status" value="1"/>
</dbReference>
<name>A0ABT9Z372_9BACI</name>
<dbReference type="PROSITE" id="PS50995">
    <property type="entry name" value="HTH_MARR_2"/>
    <property type="match status" value="1"/>
</dbReference>
<gene>
    <name evidence="5" type="ORF">J2S02_003052</name>
</gene>
<dbReference type="InterPro" id="IPR036388">
    <property type="entry name" value="WH-like_DNA-bd_sf"/>
</dbReference>
<dbReference type="PANTHER" id="PTHR42756:SF1">
    <property type="entry name" value="TRANSCRIPTIONAL REPRESSOR OF EMRAB OPERON"/>
    <property type="match status" value="1"/>
</dbReference>
<evidence type="ECO:0000313" key="5">
    <source>
        <dbReference type="EMBL" id="MDQ0226707.1"/>
    </source>
</evidence>
<keyword evidence="3" id="KW-0804">Transcription</keyword>
<evidence type="ECO:0000256" key="3">
    <source>
        <dbReference type="ARBA" id="ARBA00023163"/>
    </source>
</evidence>
<dbReference type="Pfam" id="PF01047">
    <property type="entry name" value="MarR"/>
    <property type="match status" value="1"/>
</dbReference>
<dbReference type="RefSeq" id="WP_174879500.1">
    <property type="nucleotide sequence ID" value="NZ_CADEPK010000029.1"/>
</dbReference>
<dbReference type="InterPro" id="IPR036390">
    <property type="entry name" value="WH_DNA-bd_sf"/>
</dbReference>
<accession>A0ABT9Z372</accession>
<evidence type="ECO:0000313" key="6">
    <source>
        <dbReference type="Proteomes" id="UP001232245"/>
    </source>
</evidence>
<dbReference type="InterPro" id="IPR000835">
    <property type="entry name" value="HTH_MarR-typ"/>
</dbReference>
<sequence length="145" mass="16677">MDPMTLLHEAERFSEDIKLVFVKEYQKILEKYELSSKQSIIVSLVKQRGNPTMGDIAVAIDATPSAASQFIKKLEANKYVKREINVNNRRETFVILAEKGKSLFSELELADKKIFEKYFLKLPTKDIVEYHRILKALHTIVTSSS</sequence>
<proteinExistence type="predicted"/>
<comment type="caution">
    <text evidence="5">The sequence shown here is derived from an EMBL/GenBank/DDBJ whole genome shotgun (WGS) entry which is preliminary data.</text>
</comment>
<reference evidence="5 6" key="1">
    <citation type="submission" date="2023-07" db="EMBL/GenBank/DDBJ databases">
        <title>Genomic Encyclopedia of Type Strains, Phase IV (KMG-IV): sequencing the most valuable type-strain genomes for metagenomic binning, comparative biology and taxonomic classification.</title>
        <authorList>
            <person name="Goeker M."/>
        </authorList>
    </citation>
    <scope>NUCLEOTIDE SEQUENCE [LARGE SCALE GENOMIC DNA]</scope>
    <source>
        <strain evidence="5 6">DSM 17723</strain>
    </source>
</reference>
<dbReference type="EMBL" id="JAUSTZ010000006">
    <property type="protein sequence ID" value="MDQ0226707.1"/>
    <property type="molecule type" value="Genomic_DNA"/>
</dbReference>
<evidence type="ECO:0000256" key="1">
    <source>
        <dbReference type="ARBA" id="ARBA00023015"/>
    </source>
</evidence>
<dbReference type="PANTHER" id="PTHR42756">
    <property type="entry name" value="TRANSCRIPTIONAL REGULATOR, MARR"/>
    <property type="match status" value="1"/>
</dbReference>
<keyword evidence="1" id="KW-0805">Transcription regulation</keyword>
<evidence type="ECO:0000256" key="2">
    <source>
        <dbReference type="ARBA" id="ARBA00023125"/>
    </source>
</evidence>
<dbReference type="SUPFAM" id="SSF46785">
    <property type="entry name" value="Winged helix' DNA-binding domain"/>
    <property type="match status" value="1"/>
</dbReference>
<evidence type="ECO:0000259" key="4">
    <source>
        <dbReference type="PROSITE" id="PS50995"/>
    </source>
</evidence>
<dbReference type="Proteomes" id="UP001232245">
    <property type="component" value="Unassembled WGS sequence"/>
</dbReference>